<dbReference type="SUPFAM" id="SSF49329">
    <property type="entry name" value="Cu,Zn superoxide dismutase-like"/>
    <property type="match status" value="1"/>
</dbReference>
<evidence type="ECO:0000313" key="1">
    <source>
        <dbReference type="EMBL" id="EGC43394.1"/>
    </source>
</evidence>
<organism evidence="2">
    <name type="scientific">Ajellomyces capsulatus (strain H88)</name>
    <name type="common">Darling's disease fungus</name>
    <name type="synonym">Histoplasma capsulatum</name>
    <dbReference type="NCBI Taxonomy" id="544711"/>
    <lineage>
        <taxon>Eukaryota</taxon>
        <taxon>Fungi</taxon>
        <taxon>Dikarya</taxon>
        <taxon>Ascomycota</taxon>
        <taxon>Pezizomycotina</taxon>
        <taxon>Eurotiomycetes</taxon>
        <taxon>Eurotiomycetidae</taxon>
        <taxon>Onygenales</taxon>
        <taxon>Ajellomycetaceae</taxon>
        <taxon>Histoplasma</taxon>
    </lineage>
</organism>
<proteinExistence type="predicted"/>
<sequence length="338" mass="36231">MSLVVLRTRRKGLSSSTTLVLNYVESSVYFVSRFTWTIFLLAARFRWNSSAIKVVLPFPQLAKQQQNPKTIIPMEASAPPVVFIKGQTPCDLIRFPHCQSHPDLIMRLSTLLACSALGVGLSMAQGSRFPTNVKSNNNPPNVTYTAQLLNKTTTDLRGNVSITSGPGGNGVFIYALFWGFPNETEQGPFPWHVHAQPVNASGNCLSAGPHLSPTMRADSPPCDRTDLPSCQSGDLSGKYGDVGGVINGSRWTTEFYDPYLSTNPNSTSFVGNRSIVVHLYNGTRINCGNFTLDPNGTMALPPGFTLQLPGGGQSSSGASRVGAVALGVILASIIALLL</sequence>
<dbReference type="Proteomes" id="UP000008142">
    <property type="component" value="Unassembled WGS sequence"/>
</dbReference>
<dbReference type="GO" id="GO:0046872">
    <property type="term" value="F:metal ion binding"/>
    <property type="evidence" value="ECO:0007669"/>
    <property type="project" value="InterPro"/>
</dbReference>
<dbReference type="HOGENOM" id="CLU_070835_0_0_1"/>
<dbReference type="OMA" id="GTRINCG"/>
<dbReference type="AlphaFoldDB" id="F0UCW8"/>
<dbReference type="EMBL" id="DS990637">
    <property type="protein sequence ID" value="EGC43394.1"/>
    <property type="molecule type" value="Genomic_DNA"/>
</dbReference>
<dbReference type="STRING" id="544711.F0UCW8"/>
<dbReference type="OrthoDB" id="159229at2759"/>
<dbReference type="InterPro" id="IPR036423">
    <property type="entry name" value="SOD-like_Cu/Zn_dom_sf"/>
</dbReference>
<gene>
    <name evidence="1" type="ORF">HCEG_02609</name>
</gene>
<name>F0UCW8_AJEC8</name>
<accession>F0UCW8</accession>
<evidence type="ECO:0000313" key="2">
    <source>
        <dbReference type="Proteomes" id="UP000008142"/>
    </source>
</evidence>
<reference evidence="2" key="1">
    <citation type="submission" date="2008-07" db="EMBL/GenBank/DDBJ databases">
        <title>Annotation of Ajellomyces capsulatus strain H88.</title>
        <authorList>
            <person name="Champion M."/>
            <person name="Cuomo C."/>
            <person name="Ma L.-J."/>
            <person name="Henn M.R."/>
            <person name="Sil A."/>
            <person name="Goldman B."/>
            <person name="Young S.K."/>
            <person name="Kodira C.D."/>
            <person name="Zeng Q."/>
            <person name="Koehrsen M."/>
            <person name="Alvarado L."/>
            <person name="Berlin A."/>
            <person name="Borenstein D."/>
            <person name="Chen Z."/>
            <person name="Engels R."/>
            <person name="Freedman E."/>
            <person name="Gellesch M."/>
            <person name="Goldberg J."/>
            <person name="Griggs A."/>
            <person name="Gujja S."/>
            <person name="Heiman D."/>
            <person name="Hepburn T."/>
            <person name="Howarth C."/>
            <person name="Jen D."/>
            <person name="Larson L."/>
            <person name="Lewis B."/>
            <person name="Mehta T."/>
            <person name="Park D."/>
            <person name="Pearson M."/>
            <person name="Roberts A."/>
            <person name="Saif S."/>
            <person name="Shea T."/>
            <person name="Shenoy N."/>
            <person name="Sisk P."/>
            <person name="Stolte C."/>
            <person name="Sykes S."/>
            <person name="Walk T."/>
            <person name="White J."/>
            <person name="Yandava C."/>
            <person name="Klein B."/>
            <person name="McEwen J.G."/>
            <person name="Puccia R."/>
            <person name="Goldman G.H."/>
            <person name="Felipe M.S."/>
            <person name="Nino-Vega G."/>
            <person name="San-Blas G."/>
            <person name="Taylor J."/>
            <person name="Mendoza L."/>
            <person name="Galagan J."/>
            <person name="Nusbaum C."/>
            <person name="Birren B."/>
        </authorList>
    </citation>
    <scope>NUCLEOTIDE SEQUENCE [LARGE SCALE GENOMIC DNA]</scope>
    <source>
        <strain evidence="2">H88</strain>
    </source>
</reference>
<protein>
    <submittedName>
        <fullName evidence="1">Cu-Zn superoxide dismutase</fullName>
    </submittedName>
</protein>
<dbReference type="VEuPathDB" id="FungiDB:I7I53_09970"/>
<dbReference type="Gene3D" id="2.60.40.200">
    <property type="entry name" value="Superoxide dismutase, copper/zinc binding domain"/>
    <property type="match status" value="1"/>
</dbReference>
<dbReference type="GO" id="GO:0006801">
    <property type="term" value="P:superoxide metabolic process"/>
    <property type="evidence" value="ECO:0007669"/>
    <property type="project" value="InterPro"/>
</dbReference>